<dbReference type="Proteomes" id="UP000694415">
    <property type="component" value="Unplaced"/>
</dbReference>
<feature type="domain" description="Methyl-CpG binding protein 2/3 C-terminal" evidence="2">
    <location>
        <begin position="108"/>
        <end position="212"/>
    </location>
</feature>
<dbReference type="Pfam" id="PF16564">
    <property type="entry name" value="MBDa"/>
    <property type="match status" value="1"/>
</dbReference>
<dbReference type="Pfam" id="PF14048">
    <property type="entry name" value="MBD_C"/>
    <property type="match status" value="1"/>
</dbReference>
<name>A0A8C6HAV0_MUSSI</name>
<evidence type="ECO:0000259" key="3">
    <source>
        <dbReference type="Pfam" id="PF16564"/>
    </source>
</evidence>
<feature type="domain" description="Methyl-CpG-binding" evidence="3">
    <location>
        <begin position="34"/>
        <end position="102"/>
    </location>
</feature>
<dbReference type="Ensembl" id="ENSMSIT00000022405.1">
    <property type="protein sequence ID" value="ENSMSIP00000017708.1"/>
    <property type="gene ID" value="ENSMSIG00000015109.1"/>
</dbReference>
<sequence length="228" mass="25917">MEETSRNSVSSQPLIGILTRSMILNKLQKRRETQVVPKKKKAKHRTGVTSKDSMRMTSCIFAKPVTTITSYPENETRYRREEDKLTKPKQLCALKRLKKHQVGENKQDLSCQLKLTNPVERIALGMRDETNDQSGVKGQLTPGEVSSVQTPCLEKNEQVAFQLSPFFSSPGVTMPVRLHLSPSYFIQEVTFADILSQIWKVKKARKRLEVALEADSLARQAENMGEQR</sequence>
<keyword evidence="5" id="KW-1185">Reference proteome</keyword>
<organism evidence="4 5">
    <name type="scientific">Mus spicilegus</name>
    <name type="common">Mound-building mouse</name>
    <dbReference type="NCBI Taxonomy" id="10103"/>
    <lineage>
        <taxon>Eukaryota</taxon>
        <taxon>Metazoa</taxon>
        <taxon>Chordata</taxon>
        <taxon>Craniata</taxon>
        <taxon>Vertebrata</taxon>
        <taxon>Euteleostomi</taxon>
        <taxon>Mammalia</taxon>
        <taxon>Eutheria</taxon>
        <taxon>Euarchontoglires</taxon>
        <taxon>Glires</taxon>
        <taxon>Rodentia</taxon>
        <taxon>Myomorpha</taxon>
        <taxon>Muroidea</taxon>
        <taxon>Muridae</taxon>
        <taxon>Murinae</taxon>
        <taxon>Mus</taxon>
        <taxon>Mus</taxon>
    </lineage>
</organism>
<feature type="compositionally biased region" description="Basic residues" evidence="1">
    <location>
        <begin position="37"/>
        <end position="46"/>
    </location>
</feature>
<evidence type="ECO:0000256" key="1">
    <source>
        <dbReference type="SAM" id="MobiDB-lite"/>
    </source>
</evidence>
<dbReference type="InterPro" id="IPR032343">
    <property type="entry name" value="MBD2/MBD3_p55-bd"/>
</dbReference>
<evidence type="ECO:0000313" key="5">
    <source>
        <dbReference type="Proteomes" id="UP000694415"/>
    </source>
</evidence>
<reference evidence="4" key="2">
    <citation type="submission" date="2025-09" db="UniProtKB">
        <authorList>
            <consortium name="Ensembl"/>
        </authorList>
    </citation>
    <scope>IDENTIFICATION</scope>
</reference>
<dbReference type="InterPro" id="IPR025884">
    <property type="entry name" value="MeCpG-bd_2/3_C_dom"/>
</dbReference>
<protein>
    <submittedName>
        <fullName evidence="4">Methyl-CpG binding domain protein 3-like 2</fullName>
    </submittedName>
</protein>
<evidence type="ECO:0000313" key="4">
    <source>
        <dbReference type="Ensembl" id="ENSMSIP00000017708.1"/>
    </source>
</evidence>
<feature type="region of interest" description="Disordered" evidence="1">
    <location>
        <begin position="31"/>
        <end position="51"/>
    </location>
</feature>
<evidence type="ECO:0000259" key="2">
    <source>
        <dbReference type="Pfam" id="PF14048"/>
    </source>
</evidence>
<dbReference type="GeneTree" id="ENSGT00950000183005"/>
<reference evidence="4" key="1">
    <citation type="submission" date="2025-08" db="UniProtKB">
        <authorList>
            <consortium name="Ensembl"/>
        </authorList>
    </citation>
    <scope>IDENTIFICATION</scope>
</reference>
<dbReference type="AlphaFoldDB" id="A0A8C6HAV0"/>
<dbReference type="GO" id="GO:0005634">
    <property type="term" value="C:nucleus"/>
    <property type="evidence" value="ECO:0007669"/>
    <property type="project" value="UniProtKB-ARBA"/>
</dbReference>
<proteinExistence type="predicted"/>
<accession>A0A8C6HAV0</accession>